<feature type="region of interest" description="Disordered" evidence="1">
    <location>
        <begin position="584"/>
        <end position="700"/>
    </location>
</feature>
<feature type="region of interest" description="Disordered" evidence="1">
    <location>
        <begin position="232"/>
        <end position="262"/>
    </location>
</feature>
<evidence type="ECO:0008006" key="4">
    <source>
        <dbReference type="Google" id="ProtNLM"/>
    </source>
</evidence>
<evidence type="ECO:0000256" key="1">
    <source>
        <dbReference type="SAM" id="MobiDB-lite"/>
    </source>
</evidence>
<sequence>MVKKSKKGIVDPVVETQPPVEEFKVSDLQPQPDAPRPKTTPYATSPIALRIGPQQTPYYAPKRLLQNPDWVEFDNSWGNEIKLPDVDEGTGHVMIHYLYTGAYQTLDDIELAPTEAVRVEFRRAVMAYIAAKKYMLPGLQRLAGEQISTFGAEMSIFDVVEAINKDFSRIPDDATWFHEYMGDKVRMAFEQDATVFAKDDLFSRIDNVALIRVLVKVMVEVYTNKLSPVLKPEERQTPETPGERVVEERHLPSEEPPQVEGLNINEAPAKECQAEVFTTEGLSIKAAPAQEVLVQVPPGAGTVPGDDIQEVKPIKKLKKSSKKELKITKKKKKKDPATSSEAQLAEPEPTPGPVPEVEPVFEAEPVLGAVSVLSYEQVLETKLVTEGAEEVARTNSEPTQPKGKEHGTSSDVILAEPEHSFEPLPIGSEPTHEKSHEPNPEALSSDEIWMPRGVSISSKKKKSKKYALDKTEKLKADEIPLPVPAGSQGLDEYTEKLSAIEEMPQFPSEPVLEPEPESVVEEPPVNLSAELVQNAKKKKKIKKGAVLPPPPPAPPVFVPEPEPVVEELLPLAVEEPALNLAEHNKNCNEEVPATPSATPLPEPEPAITEGDEWGLSATWGGGKKKKKSKKAPAASLPPPPEPPIEIQDIHDPDPASTASMVAESAPVEETITAQPNEDDLPSSSGPVSPPVEPESPIEADIGYCPRRAKHIGKSDRWKTCEQCRTFLHQIAVEFVRTGSPIETGYEIVDHSSNVL</sequence>
<dbReference type="Gene3D" id="3.30.710.10">
    <property type="entry name" value="Potassium Channel Kv1.1, Chain A"/>
    <property type="match status" value="1"/>
</dbReference>
<organism evidence="2 3">
    <name type="scientific">Paraphoma chrysanthemicola</name>
    <dbReference type="NCBI Taxonomy" id="798071"/>
    <lineage>
        <taxon>Eukaryota</taxon>
        <taxon>Fungi</taxon>
        <taxon>Dikarya</taxon>
        <taxon>Ascomycota</taxon>
        <taxon>Pezizomycotina</taxon>
        <taxon>Dothideomycetes</taxon>
        <taxon>Pleosporomycetidae</taxon>
        <taxon>Pleosporales</taxon>
        <taxon>Pleosporineae</taxon>
        <taxon>Phaeosphaeriaceae</taxon>
        <taxon>Paraphoma</taxon>
    </lineage>
</organism>
<dbReference type="OrthoDB" id="3594103at2759"/>
<dbReference type="AlphaFoldDB" id="A0A8K0RFD5"/>
<dbReference type="InterPro" id="IPR011333">
    <property type="entry name" value="SKP1/BTB/POZ_sf"/>
</dbReference>
<name>A0A8K0RFD5_9PLEO</name>
<evidence type="ECO:0000313" key="2">
    <source>
        <dbReference type="EMBL" id="KAH7091538.1"/>
    </source>
</evidence>
<comment type="caution">
    <text evidence="2">The sequence shown here is derived from an EMBL/GenBank/DDBJ whole genome shotgun (WGS) entry which is preliminary data.</text>
</comment>
<dbReference type="PANTHER" id="PTHR37538:SF4">
    <property type="entry name" value="PITSLRE SERINE_THREONINE-PROTEIN KINASE CDC2L1"/>
    <property type="match status" value="1"/>
</dbReference>
<proteinExistence type="predicted"/>
<feature type="region of interest" description="Disordered" evidence="1">
    <location>
        <begin position="506"/>
        <end position="525"/>
    </location>
</feature>
<feature type="region of interest" description="Disordered" evidence="1">
    <location>
        <begin position="1"/>
        <end position="44"/>
    </location>
</feature>
<feature type="region of interest" description="Disordered" evidence="1">
    <location>
        <begin position="322"/>
        <end position="360"/>
    </location>
</feature>
<feature type="region of interest" description="Disordered" evidence="1">
    <location>
        <begin position="384"/>
        <end position="467"/>
    </location>
</feature>
<dbReference type="PANTHER" id="PTHR37538">
    <property type="entry name" value="BTB DOMAIN-CONTAINING PROTEIN"/>
    <property type="match status" value="1"/>
</dbReference>
<reference evidence="2" key="1">
    <citation type="journal article" date="2021" name="Nat. Commun.">
        <title>Genetic determinants of endophytism in the Arabidopsis root mycobiome.</title>
        <authorList>
            <person name="Mesny F."/>
            <person name="Miyauchi S."/>
            <person name="Thiergart T."/>
            <person name="Pickel B."/>
            <person name="Atanasova L."/>
            <person name="Karlsson M."/>
            <person name="Huettel B."/>
            <person name="Barry K.W."/>
            <person name="Haridas S."/>
            <person name="Chen C."/>
            <person name="Bauer D."/>
            <person name="Andreopoulos W."/>
            <person name="Pangilinan J."/>
            <person name="LaButti K."/>
            <person name="Riley R."/>
            <person name="Lipzen A."/>
            <person name="Clum A."/>
            <person name="Drula E."/>
            <person name="Henrissat B."/>
            <person name="Kohler A."/>
            <person name="Grigoriev I.V."/>
            <person name="Martin F.M."/>
            <person name="Hacquard S."/>
        </authorList>
    </citation>
    <scope>NUCLEOTIDE SEQUENCE</scope>
    <source>
        <strain evidence="2">MPI-SDFR-AT-0120</strain>
    </source>
</reference>
<protein>
    <recommendedName>
        <fullName evidence="4">BTB domain-containing protein</fullName>
    </recommendedName>
</protein>
<evidence type="ECO:0000313" key="3">
    <source>
        <dbReference type="Proteomes" id="UP000813461"/>
    </source>
</evidence>
<dbReference type="Proteomes" id="UP000813461">
    <property type="component" value="Unassembled WGS sequence"/>
</dbReference>
<feature type="compositionally biased region" description="Basic and acidic residues" evidence="1">
    <location>
        <begin position="232"/>
        <end position="253"/>
    </location>
</feature>
<keyword evidence="3" id="KW-1185">Reference proteome</keyword>
<dbReference type="EMBL" id="JAGMVJ010000004">
    <property type="protein sequence ID" value="KAH7091538.1"/>
    <property type="molecule type" value="Genomic_DNA"/>
</dbReference>
<feature type="compositionally biased region" description="Basic and acidic residues" evidence="1">
    <location>
        <begin position="430"/>
        <end position="439"/>
    </location>
</feature>
<gene>
    <name evidence="2" type="ORF">FB567DRAFT_589417</name>
</gene>
<accession>A0A8K0RFD5</accession>